<name>A0A6J4JE99_9ACTN</name>
<accession>A0A6J4JE99</accession>
<dbReference type="InterPro" id="IPR028259">
    <property type="entry name" value="AP2-like_int_N"/>
</dbReference>
<organism evidence="3">
    <name type="scientific">uncultured Acidimicrobiales bacterium</name>
    <dbReference type="NCBI Taxonomy" id="310071"/>
    <lineage>
        <taxon>Bacteria</taxon>
        <taxon>Bacillati</taxon>
        <taxon>Actinomycetota</taxon>
        <taxon>Acidimicrobiia</taxon>
        <taxon>Acidimicrobiales</taxon>
        <taxon>environmental samples</taxon>
    </lineage>
</organism>
<evidence type="ECO:0000256" key="1">
    <source>
        <dbReference type="SAM" id="MobiDB-lite"/>
    </source>
</evidence>
<reference evidence="3" key="1">
    <citation type="submission" date="2020-02" db="EMBL/GenBank/DDBJ databases">
        <authorList>
            <person name="Meier V. D."/>
        </authorList>
    </citation>
    <scope>NUCLEOTIDE SEQUENCE</scope>
    <source>
        <strain evidence="3">AVDCRST_MAG76</strain>
    </source>
</reference>
<dbReference type="EMBL" id="CADCSZ010000222">
    <property type="protein sequence ID" value="CAA9277368.1"/>
    <property type="molecule type" value="Genomic_DNA"/>
</dbReference>
<protein>
    <recommendedName>
        <fullName evidence="2">AP2-like integrase N-terminal domain-containing protein</fullName>
    </recommendedName>
</protein>
<dbReference type="Pfam" id="PF14657">
    <property type="entry name" value="Arm-DNA-bind_4"/>
    <property type="match status" value="1"/>
</dbReference>
<feature type="domain" description="AP2-like integrase N-terminal" evidence="2">
    <location>
        <begin position="14"/>
        <end position="51"/>
    </location>
</feature>
<feature type="region of interest" description="Disordered" evidence="1">
    <location>
        <begin position="41"/>
        <end position="66"/>
    </location>
</feature>
<sequence length="66" mass="7356">MAKVEGVYLDGRGSWYFKATLGRDPLTGKRQQVTKRGFKTAGEAVRARREMMPGTRSTVPCSLPPR</sequence>
<evidence type="ECO:0000313" key="3">
    <source>
        <dbReference type="EMBL" id="CAA9277368.1"/>
    </source>
</evidence>
<evidence type="ECO:0000259" key="2">
    <source>
        <dbReference type="Pfam" id="PF14657"/>
    </source>
</evidence>
<proteinExistence type="predicted"/>
<gene>
    <name evidence="3" type="ORF">AVDCRST_MAG76-3784</name>
</gene>
<dbReference type="AlphaFoldDB" id="A0A6J4JE99"/>